<dbReference type="RefSeq" id="WP_194096505.1">
    <property type="nucleotide sequence ID" value="NZ_JADFTZ010000005.1"/>
</dbReference>
<gene>
    <name evidence="2" type="ORF">IM755_10300</name>
</gene>
<evidence type="ECO:0000313" key="3">
    <source>
        <dbReference type="Proteomes" id="UP000656274"/>
    </source>
</evidence>
<comment type="caution">
    <text evidence="2">The sequence shown here is derived from an EMBL/GenBank/DDBJ whole genome shotgun (WGS) entry which is preliminary data.</text>
</comment>
<sequence length="296" mass="31354">MKKIISLILCFVVLTSCSSDSSDESSLTGSITATIDGQNWRSNVAVAAVQSINFGEINGSVLQILGTASNSSSLAINIPLQNLSVGTYTYNGFDADGNLSYNTIEDSYSSDETGGTFTLTINSYNSNNGTISGTFSGTLIGFDSPTQMSITNGTFSNIRVISQQLYSNGSMSLKLNSGTVFNMDTDNNDGKYLMIQQVSEANKIVVYGYNTNIGADFGIYSIMIPENATVGSHSIDGNNYDAGFNNNSNIDYTTTGGTINITSHSGNTIVGTFNFTATGNSQTMTISQGNFSITYN</sequence>
<feature type="chain" id="PRO_5045957924" description="Lipoprotein" evidence="1">
    <location>
        <begin position="22"/>
        <end position="296"/>
    </location>
</feature>
<dbReference type="PROSITE" id="PS51257">
    <property type="entry name" value="PROKAR_LIPOPROTEIN"/>
    <property type="match status" value="1"/>
</dbReference>
<reference evidence="2 3" key="1">
    <citation type="submission" date="2020-10" db="EMBL/GenBank/DDBJ databases">
        <title>The genome sequence of Flavobacterium aquaticum 1Y8A.</title>
        <authorList>
            <person name="Liu Y."/>
        </authorList>
    </citation>
    <scope>NUCLEOTIDE SEQUENCE [LARGE SCALE GENOMIC DNA]</scope>
    <source>
        <strain evidence="2 3">1Y8A</strain>
    </source>
</reference>
<dbReference type="EMBL" id="JADFTZ010000005">
    <property type="protein sequence ID" value="MBE9577099.1"/>
    <property type="molecule type" value="Genomic_DNA"/>
</dbReference>
<evidence type="ECO:0000256" key="1">
    <source>
        <dbReference type="SAM" id="SignalP"/>
    </source>
</evidence>
<feature type="signal peptide" evidence="1">
    <location>
        <begin position="1"/>
        <end position="21"/>
    </location>
</feature>
<proteinExistence type="predicted"/>
<evidence type="ECO:0008006" key="4">
    <source>
        <dbReference type="Google" id="ProtNLM"/>
    </source>
</evidence>
<evidence type="ECO:0000313" key="2">
    <source>
        <dbReference type="EMBL" id="MBE9577099.1"/>
    </source>
</evidence>
<organism evidence="2 3">
    <name type="scientific">Flavobacterium proteolyticum</name>
    <dbReference type="NCBI Taxonomy" id="2911683"/>
    <lineage>
        <taxon>Bacteria</taxon>
        <taxon>Pseudomonadati</taxon>
        <taxon>Bacteroidota</taxon>
        <taxon>Flavobacteriia</taxon>
        <taxon>Flavobacteriales</taxon>
        <taxon>Flavobacteriaceae</taxon>
        <taxon>Flavobacterium</taxon>
    </lineage>
</organism>
<name>A0ABR9WTY3_9FLAO</name>
<keyword evidence="1" id="KW-0732">Signal</keyword>
<dbReference type="Proteomes" id="UP000656274">
    <property type="component" value="Unassembled WGS sequence"/>
</dbReference>
<protein>
    <recommendedName>
        <fullName evidence="4">Lipoprotein</fullName>
    </recommendedName>
</protein>
<accession>A0ABR9WTY3</accession>
<keyword evidence="3" id="KW-1185">Reference proteome</keyword>